<evidence type="ECO:0000256" key="5">
    <source>
        <dbReference type="ARBA" id="ARBA00022825"/>
    </source>
</evidence>
<dbReference type="InterPro" id="IPR002142">
    <property type="entry name" value="Peptidase_S49"/>
</dbReference>
<keyword evidence="3" id="KW-0645">Protease</keyword>
<accession>A0ABW1D485</accession>
<keyword evidence="4 8" id="KW-0378">Hydrolase</keyword>
<dbReference type="PIRSF" id="PIRSF001217">
    <property type="entry name" value="Protease_4_SppA"/>
    <property type="match status" value="1"/>
</dbReference>
<comment type="subcellular location">
    <subcellularLocation>
        <location evidence="1">Membrane</location>
    </subcellularLocation>
</comment>
<dbReference type="EMBL" id="JBHSPA010000086">
    <property type="protein sequence ID" value="MFC5832839.1"/>
    <property type="molecule type" value="Genomic_DNA"/>
</dbReference>
<evidence type="ECO:0000313" key="9">
    <source>
        <dbReference type="Proteomes" id="UP001596058"/>
    </source>
</evidence>
<proteinExistence type="inferred from homology"/>
<dbReference type="SUPFAM" id="SSF52096">
    <property type="entry name" value="ClpP/crotonase"/>
    <property type="match status" value="2"/>
</dbReference>
<dbReference type="InterPro" id="IPR004634">
    <property type="entry name" value="Pept_S49_pIV"/>
</dbReference>
<evidence type="ECO:0000256" key="2">
    <source>
        <dbReference type="ARBA" id="ARBA00008683"/>
    </source>
</evidence>
<comment type="similarity">
    <text evidence="2">Belongs to the peptidase S49 family.</text>
</comment>
<dbReference type="GO" id="GO:0016787">
    <property type="term" value="F:hydrolase activity"/>
    <property type="evidence" value="ECO:0007669"/>
    <property type="project" value="UniProtKB-KW"/>
</dbReference>
<name>A0ABW1D485_9ACTN</name>
<protein>
    <submittedName>
        <fullName evidence="8">Signal peptide peptidase SppA</fullName>
        <ecNumber evidence="8">3.4.21.-</ecNumber>
    </submittedName>
</protein>
<keyword evidence="6" id="KW-0472">Membrane</keyword>
<dbReference type="CDD" id="cd07018">
    <property type="entry name" value="S49_SppA_67K_type"/>
    <property type="match status" value="1"/>
</dbReference>
<dbReference type="Gene3D" id="3.90.226.10">
    <property type="entry name" value="2-enoyl-CoA Hydratase, Chain A, domain 1"/>
    <property type="match status" value="2"/>
</dbReference>
<dbReference type="EC" id="3.4.21.-" evidence="8"/>
<evidence type="ECO:0000256" key="1">
    <source>
        <dbReference type="ARBA" id="ARBA00004370"/>
    </source>
</evidence>
<dbReference type="NCBIfam" id="TIGR00706">
    <property type="entry name" value="SppA_dom"/>
    <property type="match status" value="1"/>
</dbReference>
<evidence type="ECO:0000256" key="6">
    <source>
        <dbReference type="ARBA" id="ARBA00023136"/>
    </source>
</evidence>
<comment type="caution">
    <text evidence="8">The sequence shown here is derived from an EMBL/GenBank/DDBJ whole genome shotgun (WGS) entry which is preliminary data.</text>
</comment>
<dbReference type="InterPro" id="IPR004635">
    <property type="entry name" value="Pept_S49_SppA"/>
</dbReference>
<keyword evidence="9" id="KW-1185">Reference proteome</keyword>
<sequence>MDAGKAIFETVDKLRQRRTAPLVLELDLTEGLTEGPPADPLAAVLSMRKTRLADVLSGLKRARQDPRVKALVVKIGGNPLGLAMVQELRQAVIHFRASGKLTVAFGETFGEFGGGTVPYYLASAFERLYLQPSGDVGLTGVALEQRFVKGALGKLGVGYEAGQRHEYKTAVNTFTQDHMTDPHRESMARIVESVTESFVAGIADGRRLDPGKVRELIDRGPFTASEAQEAGLVDGLAYRDEVYAEVKAAAGEDSHLLYVSRYARGAAVRKLPQPMTDGVALVHGHGMIKTGRSGRSPLGGGGAMGSDTISAALRAARRDEHVKAVVFRVDSPGGSYVASDTVWREVVLTRKVKPVIVSMGDMAASGGYFVAMAADVIMAQPGTLTGSIGVYGGKPVLSEMLSKIGINSEMVSEGANAGMFSTSRGFSPEQWERVNAWLDRIYDDFVNKVAKSRDLSRERTHELARGRVWTGADAQARGLVDELGGLEDALALARKRAGLAEDAPVRTYPRLNPLERLRGPESSEDRSAALARIRLDAWGPLARLSAELGLPAAGPLLLPAWYIIR</sequence>
<dbReference type="Pfam" id="PF01343">
    <property type="entry name" value="Peptidase_S49"/>
    <property type="match status" value="2"/>
</dbReference>
<dbReference type="Gene3D" id="6.20.330.10">
    <property type="match status" value="1"/>
</dbReference>
<dbReference type="PANTHER" id="PTHR33209:SF1">
    <property type="entry name" value="PEPTIDASE S49 DOMAIN-CONTAINING PROTEIN"/>
    <property type="match status" value="1"/>
</dbReference>
<dbReference type="NCBIfam" id="TIGR00705">
    <property type="entry name" value="SppA_67K"/>
    <property type="match status" value="1"/>
</dbReference>
<feature type="domain" description="Peptidase S49" evidence="7">
    <location>
        <begin position="118"/>
        <end position="250"/>
    </location>
</feature>
<evidence type="ECO:0000313" key="8">
    <source>
        <dbReference type="EMBL" id="MFC5832839.1"/>
    </source>
</evidence>
<dbReference type="InterPro" id="IPR047272">
    <property type="entry name" value="S49_SppA_C"/>
</dbReference>
<dbReference type="InterPro" id="IPR029045">
    <property type="entry name" value="ClpP/crotonase-like_dom_sf"/>
</dbReference>
<evidence type="ECO:0000259" key="7">
    <source>
        <dbReference type="Pfam" id="PF01343"/>
    </source>
</evidence>
<organism evidence="8 9">
    <name type="scientific">Nonomuraea insulae</name>
    <dbReference type="NCBI Taxonomy" id="1616787"/>
    <lineage>
        <taxon>Bacteria</taxon>
        <taxon>Bacillati</taxon>
        <taxon>Actinomycetota</taxon>
        <taxon>Actinomycetes</taxon>
        <taxon>Streptosporangiales</taxon>
        <taxon>Streptosporangiaceae</taxon>
        <taxon>Nonomuraea</taxon>
    </lineage>
</organism>
<dbReference type="RefSeq" id="WP_379522276.1">
    <property type="nucleotide sequence ID" value="NZ_JBHSPA010000086.1"/>
</dbReference>
<gene>
    <name evidence="8" type="primary">sppA</name>
    <name evidence="8" type="ORF">ACFPZ3_54100</name>
</gene>
<dbReference type="CDD" id="cd07023">
    <property type="entry name" value="S49_Sppa_N_C"/>
    <property type="match status" value="1"/>
</dbReference>
<dbReference type="Proteomes" id="UP001596058">
    <property type="component" value="Unassembled WGS sequence"/>
</dbReference>
<feature type="domain" description="Peptidase S49" evidence="7">
    <location>
        <begin position="350"/>
        <end position="499"/>
    </location>
</feature>
<dbReference type="InterPro" id="IPR047217">
    <property type="entry name" value="S49_SppA_67K_type_N"/>
</dbReference>
<reference evidence="9" key="1">
    <citation type="journal article" date="2019" name="Int. J. Syst. Evol. Microbiol.">
        <title>The Global Catalogue of Microorganisms (GCM) 10K type strain sequencing project: providing services to taxonomists for standard genome sequencing and annotation.</title>
        <authorList>
            <consortium name="The Broad Institute Genomics Platform"/>
            <consortium name="The Broad Institute Genome Sequencing Center for Infectious Disease"/>
            <person name="Wu L."/>
            <person name="Ma J."/>
        </authorList>
    </citation>
    <scope>NUCLEOTIDE SEQUENCE [LARGE SCALE GENOMIC DNA]</scope>
    <source>
        <strain evidence="9">CCUG 53903</strain>
    </source>
</reference>
<evidence type="ECO:0000256" key="3">
    <source>
        <dbReference type="ARBA" id="ARBA00022670"/>
    </source>
</evidence>
<keyword evidence="5" id="KW-0720">Serine protease</keyword>
<evidence type="ECO:0000256" key="4">
    <source>
        <dbReference type="ARBA" id="ARBA00022801"/>
    </source>
</evidence>
<dbReference type="PANTHER" id="PTHR33209">
    <property type="entry name" value="PROTEASE 4"/>
    <property type="match status" value="1"/>
</dbReference>